<keyword evidence="9" id="KW-1185">Reference proteome</keyword>
<feature type="domain" description="Heat-inducible transcription repressor HrcA C-terminal" evidence="7">
    <location>
        <begin position="104"/>
        <end position="322"/>
    </location>
</feature>
<dbReference type="InterPro" id="IPR021153">
    <property type="entry name" value="HrcA_C"/>
</dbReference>
<keyword evidence="2 6" id="KW-0805">Transcription regulation</keyword>
<evidence type="ECO:0000313" key="9">
    <source>
        <dbReference type="Proteomes" id="UP000265419"/>
    </source>
</evidence>
<dbReference type="GO" id="GO:0045892">
    <property type="term" value="P:negative regulation of DNA-templated transcription"/>
    <property type="evidence" value="ECO:0007669"/>
    <property type="project" value="UniProtKB-UniRule"/>
</dbReference>
<dbReference type="Proteomes" id="UP000265419">
    <property type="component" value="Unassembled WGS sequence"/>
</dbReference>
<evidence type="ECO:0000313" key="8">
    <source>
        <dbReference type="EMBL" id="RII43204.1"/>
    </source>
</evidence>
<dbReference type="HAMAP" id="MF_00081">
    <property type="entry name" value="HrcA"/>
    <property type="match status" value="1"/>
</dbReference>
<dbReference type="FunFam" id="1.10.10.10:FF:000049">
    <property type="entry name" value="Heat-inducible transcription repressor HrcA"/>
    <property type="match status" value="1"/>
</dbReference>
<organism evidence="8 9">
    <name type="scientific">Galactobacter valiniphilus</name>
    <dbReference type="NCBI Taxonomy" id="2676122"/>
    <lineage>
        <taxon>Bacteria</taxon>
        <taxon>Bacillati</taxon>
        <taxon>Actinomycetota</taxon>
        <taxon>Actinomycetes</taxon>
        <taxon>Micrococcales</taxon>
        <taxon>Micrococcaceae</taxon>
        <taxon>Galactobacter</taxon>
    </lineage>
</organism>
<evidence type="ECO:0000256" key="6">
    <source>
        <dbReference type="HAMAP-Rule" id="MF_00081"/>
    </source>
</evidence>
<dbReference type="EMBL" id="QQXK01000005">
    <property type="protein sequence ID" value="RII43204.1"/>
    <property type="molecule type" value="Genomic_DNA"/>
</dbReference>
<proteinExistence type="inferred from homology"/>
<accession>A0A399JDA3</accession>
<dbReference type="InterPro" id="IPR029016">
    <property type="entry name" value="GAF-like_dom_sf"/>
</dbReference>
<gene>
    <name evidence="6" type="primary">hrcA</name>
    <name evidence="8" type="ORF">DWB68_03770</name>
</gene>
<evidence type="ECO:0000259" key="7">
    <source>
        <dbReference type="Pfam" id="PF01628"/>
    </source>
</evidence>
<keyword evidence="4 6" id="KW-0804">Transcription</keyword>
<comment type="similarity">
    <text evidence="6">Belongs to the HrcA family.</text>
</comment>
<keyword evidence="1 6" id="KW-0678">Repressor</keyword>
<dbReference type="InterPro" id="IPR023120">
    <property type="entry name" value="WHTH_transcript_rep_HrcA_IDD"/>
</dbReference>
<comment type="caution">
    <text evidence="8">The sequence shown here is derived from an EMBL/GenBank/DDBJ whole genome shotgun (WGS) entry which is preliminary data.</text>
</comment>
<dbReference type="InterPro" id="IPR002571">
    <property type="entry name" value="HrcA"/>
</dbReference>
<dbReference type="PIRSF" id="PIRSF005485">
    <property type="entry name" value="HrcA"/>
    <property type="match status" value="1"/>
</dbReference>
<dbReference type="AlphaFoldDB" id="A0A399JDA3"/>
<dbReference type="SUPFAM" id="SSF46785">
    <property type="entry name" value="Winged helix' DNA-binding domain"/>
    <property type="match status" value="1"/>
</dbReference>
<dbReference type="PANTHER" id="PTHR34824:SF1">
    <property type="entry name" value="HEAT-INDUCIBLE TRANSCRIPTION REPRESSOR HRCA"/>
    <property type="match status" value="1"/>
</dbReference>
<dbReference type="SUPFAM" id="SSF55781">
    <property type="entry name" value="GAF domain-like"/>
    <property type="match status" value="1"/>
</dbReference>
<evidence type="ECO:0000256" key="1">
    <source>
        <dbReference type="ARBA" id="ARBA00022491"/>
    </source>
</evidence>
<evidence type="ECO:0000256" key="3">
    <source>
        <dbReference type="ARBA" id="ARBA00023016"/>
    </source>
</evidence>
<dbReference type="Gene3D" id="1.10.10.10">
    <property type="entry name" value="Winged helix-like DNA-binding domain superfamily/Winged helix DNA-binding domain"/>
    <property type="match status" value="1"/>
</dbReference>
<dbReference type="Gene3D" id="3.30.390.60">
    <property type="entry name" value="Heat-inducible transcription repressor hrca homolog, domain 3"/>
    <property type="match status" value="1"/>
</dbReference>
<keyword evidence="3 6" id="KW-0346">Stress response</keyword>
<name>A0A399JDA3_9MICC</name>
<dbReference type="RefSeq" id="WP_119423851.1">
    <property type="nucleotide sequence ID" value="NZ_QQXK01000005.1"/>
</dbReference>
<reference evidence="8 9" key="1">
    <citation type="submission" date="2018-07" db="EMBL/GenBank/DDBJ databases">
        <title>Arthrobacter sp. nov., isolated from raw cow's milk with high bacterial count.</title>
        <authorList>
            <person name="Hahne J."/>
            <person name="Isele D."/>
            <person name="Lipski A."/>
        </authorList>
    </citation>
    <scope>NUCLEOTIDE SEQUENCE [LARGE SCALE GENOMIC DNA]</scope>
    <source>
        <strain evidence="8 9">JZ R-35</strain>
    </source>
</reference>
<dbReference type="InterPro" id="IPR036388">
    <property type="entry name" value="WH-like_DNA-bd_sf"/>
</dbReference>
<dbReference type="PANTHER" id="PTHR34824">
    <property type="entry name" value="HEAT-INDUCIBLE TRANSCRIPTION REPRESSOR HRCA"/>
    <property type="match status" value="1"/>
</dbReference>
<dbReference type="InterPro" id="IPR036390">
    <property type="entry name" value="WH_DNA-bd_sf"/>
</dbReference>
<evidence type="ECO:0000256" key="5">
    <source>
        <dbReference type="ARBA" id="ARBA00055319"/>
    </source>
</evidence>
<sequence>MRSQARRLQVLRAVVEDYVHSREPVGSKALVERHGLGVSAATIRNDMAALEDEGLVTAPHTSAGRVPTEKGYRYFVDRIEEVKPLSAAERRAIRSLLEGSDDLDEVLSRTARVLSHLTQQVAVIQVPRLETARVRHVELVSLGQRQLMLVLISSAGAVRQRVLAVDEELVDAEVAVLKESVLALVGGEPVAGLGVSLALLPERVPLTLRALAAAVAEGLIDLAEAERPDRMLWAGTANLARVSDDFRGNITPVLETLEEQVVMVRLLSEMEQDAHGVAVSIGSENPHATLTQASVVASGYGPGNHAMIGVVGPTRMDYPGSIAAVRAIARYLSRILSA</sequence>
<evidence type="ECO:0000256" key="2">
    <source>
        <dbReference type="ARBA" id="ARBA00023015"/>
    </source>
</evidence>
<comment type="function">
    <text evidence="5 6">Negative regulator of class I heat shock genes (grpE-dnaK-dnaJ and groELS operons). Prevents heat-shock induction of these operons.</text>
</comment>
<dbReference type="Gene3D" id="3.30.450.40">
    <property type="match status" value="1"/>
</dbReference>
<dbReference type="NCBIfam" id="TIGR00331">
    <property type="entry name" value="hrcA"/>
    <property type="match status" value="1"/>
</dbReference>
<dbReference type="Pfam" id="PF01628">
    <property type="entry name" value="HrcA"/>
    <property type="match status" value="1"/>
</dbReference>
<protein>
    <recommendedName>
        <fullName evidence="6">Heat-inducible transcription repressor HrcA</fullName>
    </recommendedName>
</protein>
<dbReference type="GO" id="GO:0003677">
    <property type="term" value="F:DNA binding"/>
    <property type="evidence" value="ECO:0007669"/>
    <property type="project" value="InterPro"/>
</dbReference>
<evidence type="ECO:0000256" key="4">
    <source>
        <dbReference type="ARBA" id="ARBA00023163"/>
    </source>
</evidence>